<name>A0A816YR89_BRANA</name>
<gene>
    <name evidence="1" type="ORF">DARMORV10_A07P18930.1</name>
</gene>
<dbReference type="EMBL" id="HG994361">
    <property type="protein sequence ID" value="CAF2165175.1"/>
    <property type="molecule type" value="Genomic_DNA"/>
</dbReference>
<accession>A0A816YR89</accession>
<sequence>MFLKIVFDGFRVIKMFLASCLKFSIVSATKLKKQVSFLCSRFLTTFCNLNQSPPEV</sequence>
<protein>
    <submittedName>
        <fullName evidence="1">(rape) hypothetical protein</fullName>
    </submittedName>
</protein>
<proteinExistence type="predicted"/>
<reference evidence="1" key="1">
    <citation type="submission" date="2021-01" db="EMBL/GenBank/DDBJ databases">
        <authorList>
            <consortium name="Genoscope - CEA"/>
            <person name="William W."/>
        </authorList>
    </citation>
    <scope>NUCLEOTIDE SEQUENCE</scope>
</reference>
<organism evidence="1">
    <name type="scientific">Brassica napus</name>
    <name type="common">Rape</name>
    <dbReference type="NCBI Taxonomy" id="3708"/>
    <lineage>
        <taxon>Eukaryota</taxon>
        <taxon>Viridiplantae</taxon>
        <taxon>Streptophyta</taxon>
        <taxon>Embryophyta</taxon>
        <taxon>Tracheophyta</taxon>
        <taxon>Spermatophyta</taxon>
        <taxon>Magnoliopsida</taxon>
        <taxon>eudicotyledons</taxon>
        <taxon>Gunneridae</taxon>
        <taxon>Pentapetalae</taxon>
        <taxon>rosids</taxon>
        <taxon>malvids</taxon>
        <taxon>Brassicales</taxon>
        <taxon>Brassicaceae</taxon>
        <taxon>Brassiceae</taxon>
        <taxon>Brassica</taxon>
    </lineage>
</organism>
<dbReference type="Proteomes" id="UP001295469">
    <property type="component" value="Chromosome A07"/>
</dbReference>
<evidence type="ECO:0000313" key="1">
    <source>
        <dbReference type="EMBL" id="CAF2165175.1"/>
    </source>
</evidence>
<dbReference type="AlphaFoldDB" id="A0A816YR89"/>